<dbReference type="SUPFAM" id="SSF47565">
    <property type="entry name" value="Insect pheromone/odorant-binding proteins"/>
    <property type="match status" value="1"/>
</dbReference>
<dbReference type="GO" id="GO:0005576">
    <property type="term" value="C:extracellular region"/>
    <property type="evidence" value="ECO:0007669"/>
    <property type="project" value="UniProtKB-SubCell"/>
</dbReference>
<dbReference type="InterPro" id="IPR036728">
    <property type="entry name" value="PBP_GOBP_sf"/>
</dbReference>
<comment type="caution">
    <text evidence="5">The sequence shown here is derived from an EMBL/GenBank/DDBJ whole genome shotgun (WGS) entry which is preliminary data.</text>
</comment>
<dbReference type="GO" id="GO:0005549">
    <property type="term" value="F:odorant binding"/>
    <property type="evidence" value="ECO:0007669"/>
    <property type="project" value="InterPro"/>
</dbReference>
<reference evidence="5 6" key="1">
    <citation type="submission" date="2017-12" db="EMBL/GenBank/DDBJ databases">
        <title>Hemimetabolous genomes reveal molecular basis of termite eusociality.</title>
        <authorList>
            <person name="Harrison M.C."/>
            <person name="Jongepier E."/>
            <person name="Robertson H.M."/>
            <person name="Arning N."/>
            <person name="Bitard-Feildel T."/>
            <person name="Chao H."/>
            <person name="Childers C.P."/>
            <person name="Dinh H."/>
            <person name="Doddapaneni H."/>
            <person name="Dugan S."/>
            <person name="Gowin J."/>
            <person name="Greiner C."/>
            <person name="Han Y."/>
            <person name="Hu H."/>
            <person name="Hughes D.S.T."/>
            <person name="Huylmans A.-K."/>
            <person name="Kemena C."/>
            <person name="Kremer L.P.M."/>
            <person name="Lee S.L."/>
            <person name="Lopez-Ezquerra A."/>
            <person name="Mallet L."/>
            <person name="Monroy-Kuhn J.M."/>
            <person name="Moser A."/>
            <person name="Murali S.C."/>
            <person name="Muzny D.M."/>
            <person name="Otani S."/>
            <person name="Piulachs M.-D."/>
            <person name="Poelchau M."/>
            <person name="Qu J."/>
            <person name="Schaub F."/>
            <person name="Wada-Katsumata A."/>
            <person name="Worley K.C."/>
            <person name="Xie Q."/>
            <person name="Ylla G."/>
            <person name="Poulsen M."/>
            <person name="Gibbs R.A."/>
            <person name="Schal C."/>
            <person name="Richards S."/>
            <person name="Belles X."/>
            <person name="Korb J."/>
            <person name="Bornberg-Bauer E."/>
        </authorList>
    </citation>
    <scope>NUCLEOTIDE SEQUENCE [LARGE SCALE GENOMIC DNA]</scope>
    <source>
        <tissue evidence="5">Whole body</tissue>
    </source>
</reference>
<comment type="subcellular location">
    <subcellularLocation>
        <location evidence="1">Secreted</location>
    </subcellularLocation>
</comment>
<dbReference type="InterPro" id="IPR052295">
    <property type="entry name" value="Odorant-binding_protein"/>
</dbReference>
<dbReference type="InterPro" id="IPR006170">
    <property type="entry name" value="PBP/GOBP"/>
</dbReference>
<feature type="compositionally biased region" description="Low complexity" evidence="4">
    <location>
        <begin position="132"/>
        <end position="149"/>
    </location>
</feature>
<evidence type="ECO:0000256" key="3">
    <source>
        <dbReference type="ARBA" id="ARBA00022525"/>
    </source>
</evidence>
<keyword evidence="3" id="KW-0964">Secreted</keyword>
<dbReference type="InParanoid" id="A0A2J7RE21"/>
<feature type="region of interest" description="Disordered" evidence="4">
    <location>
        <begin position="32"/>
        <end position="153"/>
    </location>
</feature>
<dbReference type="Pfam" id="PF01395">
    <property type="entry name" value="PBP_GOBP"/>
    <property type="match status" value="1"/>
</dbReference>
<dbReference type="PANTHER" id="PTHR21066:SF9">
    <property type="entry name" value="ODORANT-BINDING PROTEIN 59A"/>
    <property type="match status" value="1"/>
</dbReference>
<accession>A0A2J7RE21</accession>
<name>A0A2J7RE21_9NEOP</name>
<sequence>MAAASYGLKCRSEDEKNNDEFAEIAKMCLSNVSNWDSPSNRDDNNNGRRNDNRHYSNSDSYDGNRDSRHDRNNRDYNNYDGGNGNSYGLWRRQQNSGGYGYSDEYSDFQQNPYYNPRSGIRSRGNQDRNNQRKNNNSSDNKKNNSTNSTLEVDGSSLEKVEACIIHCIFQEMNMLDDTAYPDKSMVTKVMTKKIRDPKVKDFIEESIDDCFELLETDNKRSNCDYSKNLALCLEEKGRRNCDDWEEQSESKLSNNRNSRNPKRPN</sequence>
<dbReference type="Gene3D" id="1.10.238.20">
    <property type="entry name" value="Pheromone/general odorant binding protein domain"/>
    <property type="match status" value="1"/>
</dbReference>
<proteinExistence type="inferred from homology"/>
<evidence type="ECO:0000256" key="2">
    <source>
        <dbReference type="ARBA" id="ARBA00008098"/>
    </source>
</evidence>
<feature type="compositionally biased region" description="Basic and acidic residues" evidence="4">
    <location>
        <begin position="39"/>
        <end position="74"/>
    </location>
</feature>
<dbReference type="CDD" id="cd23992">
    <property type="entry name" value="PBP_GOBP"/>
    <property type="match status" value="1"/>
</dbReference>
<comment type="similarity">
    <text evidence="2">Belongs to the PBP/GOBP family.</text>
</comment>
<feature type="region of interest" description="Disordered" evidence="4">
    <location>
        <begin position="242"/>
        <end position="265"/>
    </location>
</feature>
<organism evidence="5 6">
    <name type="scientific">Cryptotermes secundus</name>
    <dbReference type="NCBI Taxonomy" id="105785"/>
    <lineage>
        <taxon>Eukaryota</taxon>
        <taxon>Metazoa</taxon>
        <taxon>Ecdysozoa</taxon>
        <taxon>Arthropoda</taxon>
        <taxon>Hexapoda</taxon>
        <taxon>Insecta</taxon>
        <taxon>Pterygota</taxon>
        <taxon>Neoptera</taxon>
        <taxon>Polyneoptera</taxon>
        <taxon>Dictyoptera</taxon>
        <taxon>Blattodea</taxon>
        <taxon>Blattoidea</taxon>
        <taxon>Termitoidae</taxon>
        <taxon>Kalotermitidae</taxon>
        <taxon>Cryptotermitinae</taxon>
        <taxon>Cryptotermes</taxon>
    </lineage>
</organism>
<dbReference type="EMBL" id="NEVH01005279">
    <property type="protein sequence ID" value="PNF39079.1"/>
    <property type="molecule type" value="Genomic_DNA"/>
</dbReference>
<dbReference type="AlphaFoldDB" id="A0A2J7RE21"/>
<evidence type="ECO:0000256" key="1">
    <source>
        <dbReference type="ARBA" id="ARBA00004613"/>
    </source>
</evidence>
<evidence type="ECO:0000313" key="5">
    <source>
        <dbReference type="EMBL" id="PNF39079.1"/>
    </source>
</evidence>
<gene>
    <name evidence="5" type="ORF">B7P43_G04353</name>
</gene>
<dbReference type="PANTHER" id="PTHR21066">
    <property type="entry name" value="ODORANT-BINDING PROTEIN 59A-RELATED"/>
    <property type="match status" value="1"/>
</dbReference>
<evidence type="ECO:0000313" key="6">
    <source>
        <dbReference type="Proteomes" id="UP000235965"/>
    </source>
</evidence>
<dbReference type="OrthoDB" id="8194482at2759"/>
<protein>
    <submittedName>
        <fullName evidence="5">Uncharacterized protein</fullName>
    </submittedName>
</protein>
<dbReference type="Proteomes" id="UP000235965">
    <property type="component" value="Unassembled WGS sequence"/>
</dbReference>
<keyword evidence="6" id="KW-1185">Reference proteome</keyword>
<evidence type="ECO:0000256" key="4">
    <source>
        <dbReference type="SAM" id="MobiDB-lite"/>
    </source>
</evidence>